<evidence type="ECO:0000313" key="2">
    <source>
        <dbReference type="EMBL" id="QXJ26211.1"/>
    </source>
</evidence>
<feature type="chain" id="PRO_5047546269" evidence="1">
    <location>
        <begin position="30"/>
        <end position="419"/>
    </location>
</feature>
<organism evidence="2 3">
    <name type="scientific">Actinomadura graeca</name>
    <dbReference type="NCBI Taxonomy" id="2750812"/>
    <lineage>
        <taxon>Bacteria</taxon>
        <taxon>Bacillati</taxon>
        <taxon>Actinomycetota</taxon>
        <taxon>Actinomycetes</taxon>
        <taxon>Streptosporangiales</taxon>
        <taxon>Thermomonosporaceae</taxon>
        <taxon>Actinomadura</taxon>
    </lineage>
</organism>
<keyword evidence="3" id="KW-1185">Reference proteome</keyword>
<dbReference type="InterPro" id="IPR036938">
    <property type="entry name" value="PAP2/HPO_sf"/>
</dbReference>
<sequence>MGRAMAVMAVGAALSAGVALGSRIGPAGAGTPPATRDAAGRDLVAAWNRTLLGIVRTPGAQPAAVHPTRNFAIMHTAIADAVADAGKGSAYAAAAQAGHDTLAALYPARAAELDRQLAGELADVPDGPSEDAGVRAGRAAAGAVLADRAHDGSEVTPPPFVPSGGPGGYRPTPPAFAAPVFTHWAAVRPFALGRGDRFRPPPYPRLGGKEYAGALGEVQALGRDTSTERTADQTTQARFWAAPIWNHWNEIAQDAARRHGTGLAATARMFAVLDRTLADSVIALYDGKYHHAIWRPVTAIRAAGTDGNPATRADPDWQPLAVTPPDPSYPGAHSVVGEAGATVLAAFFGPADRFTVGSEALPGVTRSFERYQDAADEAGLSRIYAGVHTRLDHTAGQVLGRRIARYELGRALRPSRTGG</sequence>
<dbReference type="Proteomes" id="UP001049518">
    <property type="component" value="Chromosome"/>
</dbReference>
<keyword evidence="1" id="KW-0732">Signal</keyword>
<feature type="signal peptide" evidence="1">
    <location>
        <begin position="1"/>
        <end position="29"/>
    </location>
</feature>
<dbReference type="Gene3D" id="1.10.606.20">
    <property type="match status" value="1"/>
</dbReference>
<accession>A0ABX8R551</accession>
<dbReference type="RefSeq" id="WP_231332450.1">
    <property type="nucleotide sequence ID" value="NZ_CP059572.1"/>
</dbReference>
<dbReference type="InterPro" id="IPR052559">
    <property type="entry name" value="V-haloperoxidase"/>
</dbReference>
<reference evidence="2" key="1">
    <citation type="submission" date="2020-07" db="EMBL/GenBank/DDBJ databases">
        <authorList>
            <person name="Tarantini F.S."/>
            <person name="Hong K.W."/>
            <person name="Chan K.G."/>
        </authorList>
    </citation>
    <scope>NUCLEOTIDE SEQUENCE</scope>
    <source>
        <strain evidence="2">32-07</strain>
    </source>
</reference>
<dbReference type="SUPFAM" id="SSF48317">
    <property type="entry name" value="Acid phosphatase/Vanadium-dependent haloperoxidase"/>
    <property type="match status" value="1"/>
</dbReference>
<dbReference type="EMBL" id="CP059572">
    <property type="protein sequence ID" value="QXJ26211.1"/>
    <property type="molecule type" value="Genomic_DNA"/>
</dbReference>
<gene>
    <name evidence="2" type="ORF">AGRA3207_007837</name>
</gene>
<dbReference type="PANTHER" id="PTHR34599">
    <property type="entry name" value="PEROXIDASE-RELATED"/>
    <property type="match status" value="1"/>
</dbReference>
<name>A0ABX8R551_9ACTN</name>
<dbReference type="CDD" id="cd03398">
    <property type="entry name" value="PAP2_haloperoxidase"/>
    <property type="match status" value="1"/>
</dbReference>
<dbReference type="PANTHER" id="PTHR34599:SF1">
    <property type="entry name" value="PHOSPHATIDIC ACID PHOSPHATASE TYPE 2_HALOPEROXIDASE DOMAIN-CONTAINING PROTEIN"/>
    <property type="match status" value="1"/>
</dbReference>
<evidence type="ECO:0000313" key="3">
    <source>
        <dbReference type="Proteomes" id="UP001049518"/>
    </source>
</evidence>
<evidence type="ECO:0000256" key="1">
    <source>
        <dbReference type="SAM" id="SignalP"/>
    </source>
</evidence>
<proteinExistence type="predicted"/>
<protein>
    <submittedName>
        <fullName evidence="2">Vanadium-dependent haloperoxidase</fullName>
    </submittedName>
</protein>